<reference evidence="2" key="1">
    <citation type="submission" date="2020-06" db="EMBL/GenBank/DDBJ databases">
        <title>WGS assembly of Ceratodon purpureus strain R40.</title>
        <authorList>
            <person name="Carey S.B."/>
            <person name="Jenkins J."/>
            <person name="Shu S."/>
            <person name="Lovell J.T."/>
            <person name="Sreedasyam A."/>
            <person name="Maumus F."/>
            <person name="Tiley G.P."/>
            <person name="Fernandez-Pozo N."/>
            <person name="Barry K."/>
            <person name="Chen C."/>
            <person name="Wang M."/>
            <person name="Lipzen A."/>
            <person name="Daum C."/>
            <person name="Saski C.A."/>
            <person name="Payton A.C."/>
            <person name="Mcbreen J.C."/>
            <person name="Conrad R.E."/>
            <person name="Kollar L.M."/>
            <person name="Olsson S."/>
            <person name="Huttunen S."/>
            <person name="Landis J.B."/>
            <person name="Wickett N.J."/>
            <person name="Johnson M.G."/>
            <person name="Rensing S.A."/>
            <person name="Grimwood J."/>
            <person name="Schmutz J."/>
            <person name="Mcdaniel S.F."/>
        </authorList>
    </citation>
    <scope>NUCLEOTIDE SEQUENCE</scope>
    <source>
        <strain evidence="2">R40</strain>
    </source>
</reference>
<gene>
    <name evidence="2" type="ORF">KC19_7G006100</name>
</gene>
<sequence length="100" mass="11739">MTIKHTPIFTCIFARKFFSHALECWKWELVGSGGFYIHTRNLVRLFHLQYLGFSCKTLFRVVGLSLEERERERESEGGRESAREQRRGRANQADYVVGVQ</sequence>
<organism evidence="2 3">
    <name type="scientific">Ceratodon purpureus</name>
    <name type="common">Fire moss</name>
    <name type="synonym">Dicranum purpureum</name>
    <dbReference type="NCBI Taxonomy" id="3225"/>
    <lineage>
        <taxon>Eukaryota</taxon>
        <taxon>Viridiplantae</taxon>
        <taxon>Streptophyta</taxon>
        <taxon>Embryophyta</taxon>
        <taxon>Bryophyta</taxon>
        <taxon>Bryophytina</taxon>
        <taxon>Bryopsida</taxon>
        <taxon>Dicranidae</taxon>
        <taxon>Pseudoditrichales</taxon>
        <taxon>Ditrichaceae</taxon>
        <taxon>Ceratodon</taxon>
    </lineage>
</organism>
<protein>
    <submittedName>
        <fullName evidence="2">Uncharacterized protein</fullName>
    </submittedName>
</protein>
<evidence type="ECO:0000313" key="2">
    <source>
        <dbReference type="EMBL" id="KAG0565675.1"/>
    </source>
</evidence>
<dbReference type="AlphaFoldDB" id="A0A8T0H4L3"/>
<dbReference type="EMBL" id="CM026428">
    <property type="protein sequence ID" value="KAG0565675.1"/>
    <property type="molecule type" value="Genomic_DNA"/>
</dbReference>
<accession>A0A8T0H4L3</accession>
<evidence type="ECO:0000313" key="3">
    <source>
        <dbReference type="Proteomes" id="UP000822688"/>
    </source>
</evidence>
<comment type="caution">
    <text evidence="2">The sequence shown here is derived from an EMBL/GenBank/DDBJ whole genome shotgun (WGS) entry which is preliminary data.</text>
</comment>
<keyword evidence="3" id="KW-1185">Reference proteome</keyword>
<feature type="compositionally biased region" description="Basic and acidic residues" evidence="1">
    <location>
        <begin position="69"/>
        <end position="87"/>
    </location>
</feature>
<name>A0A8T0H4L3_CERPU</name>
<evidence type="ECO:0000256" key="1">
    <source>
        <dbReference type="SAM" id="MobiDB-lite"/>
    </source>
</evidence>
<proteinExistence type="predicted"/>
<dbReference type="Proteomes" id="UP000822688">
    <property type="component" value="Chromosome 7"/>
</dbReference>
<feature type="region of interest" description="Disordered" evidence="1">
    <location>
        <begin position="69"/>
        <end position="100"/>
    </location>
</feature>